<gene>
    <name evidence="2" type="ORF">JIN82_14450</name>
</gene>
<dbReference type="InterPro" id="IPR013424">
    <property type="entry name" value="Ice-binding_C"/>
</dbReference>
<evidence type="ECO:0000313" key="3">
    <source>
        <dbReference type="Proteomes" id="UP000624703"/>
    </source>
</evidence>
<dbReference type="AlphaFoldDB" id="A0A8J7MGF2"/>
<comment type="caution">
    <text evidence="2">The sequence shown here is derived from an EMBL/GenBank/DDBJ whole genome shotgun (WGS) entry which is preliminary data.</text>
</comment>
<feature type="signal peptide" evidence="1">
    <location>
        <begin position="1"/>
        <end position="20"/>
    </location>
</feature>
<keyword evidence="1" id="KW-0732">Signal</keyword>
<proteinExistence type="predicted"/>
<name>A0A8J7MGF2_9BACT</name>
<protein>
    <submittedName>
        <fullName evidence="2">PEP-CTERM sorting domain-containing protein</fullName>
    </submittedName>
</protein>
<dbReference type="Proteomes" id="UP000624703">
    <property type="component" value="Unassembled WGS sequence"/>
</dbReference>
<accession>A0A8J7MGF2</accession>
<reference evidence="2" key="1">
    <citation type="submission" date="2021-01" db="EMBL/GenBank/DDBJ databases">
        <title>Modified the classification status of verrucomicrobia.</title>
        <authorList>
            <person name="Feng X."/>
        </authorList>
    </citation>
    <scope>NUCLEOTIDE SEQUENCE</scope>
    <source>
        <strain evidence="2">_KCTC 22039</strain>
    </source>
</reference>
<dbReference type="EMBL" id="JAENIM010000045">
    <property type="protein sequence ID" value="MBK1792361.1"/>
    <property type="molecule type" value="Genomic_DNA"/>
</dbReference>
<dbReference type="RefSeq" id="WP_200312375.1">
    <property type="nucleotide sequence ID" value="NZ_JAENIM010000045.1"/>
</dbReference>
<evidence type="ECO:0000256" key="1">
    <source>
        <dbReference type="SAM" id="SignalP"/>
    </source>
</evidence>
<sequence length="266" mass="29133">MKISNAIIYLFLLSPNLTHAAAIWPTLNDDWVAVTINKGAGYYGDISQDESPTSVDMVGNDTTPMLFWHYQDNGTVDQSDDQIQFRLRIDDEANNPQYAWQIVFDTDTDAGIDYVLELDYSGNPDKICFTSTIIGGEGIDETIADVTFDTDNPIWTTENVIAYSRFITTGDGINLGKAGSEDFYVDIAMDWNTFSTATNIGLTDTFRFGASTSATDQSINKDVPQGLDPSDPVASIFGDSVVPLPEPSSVSLLALGFCGLAMRRKR</sequence>
<organism evidence="2 3">
    <name type="scientific">Persicirhabdus sediminis</name>
    <dbReference type="NCBI Taxonomy" id="454144"/>
    <lineage>
        <taxon>Bacteria</taxon>
        <taxon>Pseudomonadati</taxon>
        <taxon>Verrucomicrobiota</taxon>
        <taxon>Verrucomicrobiia</taxon>
        <taxon>Verrucomicrobiales</taxon>
        <taxon>Verrucomicrobiaceae</taxon>
        <taxon>Persicirhabdus</taxon>
    </lineage>
</organism>
<evidence type="ECO:0000313" key="2">
    <source>
        <dbReference type="EMBL" id="MBK1792361.1"/>
    </source>
</evidence>
<feature type="chain" id="PRO_5035303555" evidence="1">
    <location>
        <begin position="21"/>
        <end position="266"/>
    </location>
</feature>
<dbReference type="NCBIfam" id="TIGR02595">
    <property type="entry name" value="PEP_CTERM"/>
    <property type="match status" value="1"/>
</dbReference>
<keyword evidence="3" id="KW-1185">Reference proteome</keyword>